<proteinExistence type="inferred from homology"/>
<evidence type="ECO:0000313" key="9">
    <source>
        <dbReference type="EMBL" id="MDM5148078.1"/>
    </source>
</evidence>
<reference evidence="9" key="2">
    <citation type="journal article" date="2023" name="Microbiome">
        <title>Synthase-selected sorting approach identifies a beta-lactone synthase in a nudibranch symbiotic bacterium.</title>
        <authorList>
            <person name="Dzunkova M."/>
            <person name="La Clair J.J."/>
            <person name="Tyml T."/>
            <person name="Doud D."/>
            <person name="Schulz F."/>
            <person name="Piquer-Esteban S."/>
            <person name="Porcel Sanchis D."/>
            <person name="Osborn A."/>
            <person name="Robinson D."/>
            <person name="Louie K.B."/>
            <person name="Bowen B.P."/>
            <person name="Bowers R.M."/>
            <person name="Lee J."/>
            <person name="Arnau V."/>
            <person name="Diaz-Villanueva W."/>
            <person name="Stepanauskas R."/>
            <person name="Gosliner T."/>
            <person name="Date S.V."/>
            <person name="Northen T.R."/>
            <person name="Cheng J.F."/>
            <person name="Burkart M.D."/>
            <person name="Woyke T."/>
        </authorList>
    </citation>
    <scope>NUCLEOTIDE SEQUENCE</scope>
    <source>
        <strain evidence="9">Df01</strain>
    </source>
</reference>
<dbReference type="Proteomes" id="UP001168167">
    <property type="component" value="Unassembled WGS sequence"/>
</dbReference>
<protein>
    <recommendedName>
        <fullName evidence="4 7">dTDP-glucose 4,6-dehydratase</fullName>
        <ecNumber evidence="4 7">4.2.1.46</ecNumber>
    </recommendedName>
</protein>
<dbReference type="NCBIfam" id="TIGR01181">
    <property type="entry name" value="dTDP_gluc_dehyt"/>
    <property type="match status" value="1"/>
</dbReference>
<dbReference type="Gene3D" id="3.90.25.10">
    <property type="entry name" value="UDP-galactose 4-epimerase, domain 1"/>
    <property type="match status" value="1"/>
</dbReference>
<comment type="catalytic activity">
    <reaction evidence="1 7">
        <text>dTDP-alpha-D-glucose = dTDP-4-dehydro-6-deoxy-alpha-D-glucose + H2O</text>
        <dbReference type="Rhea" id="RHEA:17221"/>
        <dbReference type="ChEBI" id="CHEBI:15377"/>
        <dbReference type="ChEBI" id="CHEBI:57477"/>
        <dbReference type="ChEBI" id="CHEBI:57649"/>
        <dbReference type="EC" id="4.2.1.46"/>
    </reaction>
</comment>
<comment type="cofactor">
    <cofactor evidence="2 7">
        <name>NAD(+)</name>
        <dbReference type="ChEBI" id="CHEBI:57540"/>
    </cofactor>
</comment>
<dbReference type="InterPro" id="IPR005888">
    <property type="entry name" value="dTDP_Gluc_deHydtase"/>
</dbReference>
<evidence type="ECO:0000256" key="6">
    <source>
        <dbReference type="ARBA" id="ARBA00023239"/>
    </source>
</evidence>
<evidence type="ECO:0000256" key="5">
    <source>
        <dbReference type="ARBA" id="ARBA00023027"/>
    </source>
</evidence>
<feature type="domain" description="NAD(P)-binding" evidence="8">
    <location>
        <begin position="5"/>
        <end position="308"/>
    </location>
</feature>
<dbReference type="Gene3D" id="3.40.50.720">
    <property type="entry name" value="NAD(P)-binding Rossmann-like Domain"/>
    <property type="match status" value="1"/>
</dbReference>
<keyword evidence="5" id="KW-0520">NAD</keyword>
<evidence type="ECO:0000259" key="8">
    <source>
        <dbReference type="Pfam" id="PF16363"/>
    </source>
</evidence>
<comment type="caution">
    <text evidence="9">The sequence shown here is derived from an EMBL/GenBank/DDBJ whole genome shotgun (WGS) entry which is preliminary data.</text>
</comment>
<dbReference type="Pfam" id="PF16363">
    <property type="entry name" value="GDP_Man_Dehyd"/>
    <property type="match status" value="1"/>
</dbReference>
<evidence type="ECO:0000256" key="4">
    <source>
        <dbReference type="ARBA" id="ARBA00011990"/>
    </source>
</evidence>
<evidence type="ECO:0000256" key="2">
    <source>
        <dbReference type="ARBA" id="ARBA00001911"/>
    </source>
</evidence>
<sequence>MSTILVTGGCGFIGTNFIRHWLNNHSEDRVINFDSLTYAGNLENLSDVADNPRYTFIHADIADMNSVITTLEKHKPDVIVNFAAESHNSRAIVDPGSFFRTNVLGTQTLLEAARQAKTPRFHHISTCEVFGDLALDSTDKFQEDYPYRPRTPYNASKAGADHAVRAYVETFKLPATISICANNYGPYQFPEKLIPHFCTRLMRGEKMPLYKSSCNRREWLHVLDHCRAVEKIITAGQIGETYNIGSETEMDIEEVADRLLTAFGFDDSYKEYVPDRPGHDRRYLLDNIKICRELGWEATIGLDEGFADTVAWYRSNEQWWAPLLEKMVVNESNWK</sequence>
<dbReference type="InterPro" id="IPR016040">
    <property type="entry name" value="NAD(P)-bd_dom"/>
</dbReference>
<reference evidence="9" key="1">
    <citation type="submission" date="2022-08" db="EMBL/GenBank/DDBJ databases">
        <authorList>
            <person name="Dzunkova M."/>
            <person name="La Clair J."/>
            <person name="Tyml T."/>
            <person name="Doud D."/>
            <person name="Schulz F."/>
            <person name="Piquer S."/>
            <person name="Porcel Sanchis D."/>
            <person name="Osborn A."/>
            <person name="Robinson D."/>
            <person name="Louie K.B."/>
            <person name="Bowen B.P."/>
            <person name="Bowers R."/>
            <person name="Lee J."/>
            <person name="Arnau Llombart V."/>
            <person name="Diaz Villanueva W."/>
            <person name="Gosliner T."/>
            <person name="Northen T."/>
            <person name="Cheng J.-F."/>
            <person name="Burkart M.D."/>
            <person name="Woyke T."/>
        </authorList>
    </citation>
    <scope>NUCLEOTIDE SEQUENCE</scope>
    <source>
        <strain evidence="9">Df01</strain>
    </source>
</reference>
<evidence type="ECO:0000256" key="7">
    <source>
        <dbReference type="RuleBase" id="RU004473"/>
    </source>
</evidence>
<dbReference type="PANTHER" id="PTHR43000">
    <property type="entry name" value="DTDP-D-GLUCOSE 4,6-DEHYDRATASE-RELATED"/>
    <property type="match status" value="1"/>
</dbReference>
<name>A0ABT7QMZ7_9GAMM</name>
<accession>A0ABT7QMZ7</accession>
<dbReference type="SUPFAM" id="SSF51735">
    <property type="entry name" value="NAD(P)-binding Rossmann-fold domains"/>
    <property type="match status" value="1"/>
</dbReference>
<dbReference type="EC" id="4.2.1.46" evidence="4 7"/>
<evidence type="ECO:0000313" key="10">
    <source>
        <dbReference type="Proteomes" id="UP001168167"/>
    </source>
</evidence>
<gene>
    <name evidence="9" type="primary">rfbB</name>
    <name evidence="9" type="ORF">NQX30_06845</name>
</gene>
<dbReference type="InterPro" id="IPR036291">
    <property type="entry name" value="NAD(P)-bd_dom_sf"/>
</dbReference>
<organism evidence="9 10">
    <name type="scientific">Candidatus Doriopsillibacter californiensis</name>
    <dbReference type="NCBI Taxonomy" id="2970740"/>
    <lineage>
        <taxon>Bacteria</taxon>
        <taxon>Pseudomonadati</taxon>
        <taxon>Pseudomonadota</taxon>
        <taxon>Gammaproteobacteria</taxon>
        <taxon>Candidatus Tethybacterales</taxon>
        <taxon>Candidatus Persebacteraceae</taxon>
        <taxon>Candidatus Doriopsillibacter</taxon>
    </lineage>
</organism>
<comment type="similarity">
    <text evidence="3 7">Belongs to the NAD(P)-dependent epimerase/dehydratase family. dTDP-glucose dehydratase subfamily.</text>
</comment>
<evidence type="ECO:0000256" key="3">
    <source>
        <dbReference type="ARBA" id="ARBA00008178"/>
    </source>
</evidence>
<evidence type="ECO:0000256" key="1">
    <source>
        <dbReference type="ARBA" id="ARBA00001539"/>
    </source>
</evidence>
<dbReference type="GO" id="GO:0008460">
    <property type="term" value="F:dTDP-glucose 4,6-dehydratase activity"/>
    <property type="evidence" value="ECO:0007669"/>
    <property type="project" value="UniProtKB-EC"/>
</dbReference>
<dbReference type="CDD" id="cd05246">
    <property type="entry name" value="dTDP_GD_SDR_e"/>
    <property type="match status" value="1"/>
</dbReference>
<dbReference type="EMBL" id="JANQAO010000003">
    <property type="protein sequence ID" value="MDM5148078.1"/>
    <property type="molecule type" value="Genomic_DNA"/>
</dbReference>
<keyword evidence="6 7" id="KW-0456">Lyase</keyword>
<keyword evidence="10" id="KW-1185">Reference proteome</keyword>